<dbReference type="Pfam" id="PF00989">
    <property type="entry name" value="PAS"/>
    <property type="match status" value="1"/>
</dbReference>
<proteinExistence type="predicted"/>
<gene>
    <name evidence="19" type="ORF">QC820_01790</name>
</gene>
<evidence type="ECO:0000259" key="14">
    <source>
        <dbReference type="PROSITE" id="PS50109"/>
    </source>
</evidence>
<evidence type="ECO:0000256" key="6">
    <source>
        <dbReference type="ARBA" id="ARBA00022692"/>
    </source>
</evidence>
<dbReference type="InterPro" id="IPR000700">
    <property type="entry name" value="PAS-assoc_C"/>
</dbReference>
<dbReference type="Proteomes" id="UP001252270">
    <property type="component" value="Unassembled WGS sequence"/>
</dbReference>
<comment type="subcellular location">
    <subcellularLocation>
        <location evidence="2">Cell membrane</location>
        <topology evidence="2">Multi-pass membrane protein</topology>
    </subcellularLocation>
</comment>
<dbReference type="InterPro" id="IPR036890">
    <property type="entry name" value="HATPase_C_sf"/>
</dbReference>
<dbReference type="PANTHER" id="PTHR45339:SF1">
    <property type="entry name" value="HYBRID SIGNAL TRANSDUCTION HISTIDINE KINASE J"/>
    <property type="match status" value="1"/>
</dbReference>
<feature type="domain" description="PAS" evidence="16">
    <location>
        <begin position="261"/>
        <end position="332"/>
    </location>
</feature>
<evidence type="ECO:0000256" key="5">
    <source>
        <dbReference type="ARBA" id="ARBA00022553"/>
    </source>
</evidence>
<dbReference type="Gene3D" id="1.10.287.130">
    <property type="match status" value="1"/>
</dbReference>
<feature type="domain" description="PAC" evidence="17">
    <location>
        <begin position="88"/>
        <end position="140"/>
    </location>
</feature>
<dbReference type="SUPFAM" id="SSF47226">
    <property type="entry name" value="Histidine-containing phosphotransfer domain, HPT domain"/>
    <property type="match status" value="1"/>
</dbReference>
<evidence type="ECO:0000256" key="10">
    <source>
        <dbReference type="ARBA" id="ARBA00023012"/>
    </source>
</evidence>
<dbReference type="InterPro" id="IPR036641">
    <property type="entry name" value="HPT_dom_sf"/>
</dbReference>
<evidence type="ECO:0000259" key="16">
    <source>
        <dbReference type="PROSITE" id="PS50112"/>
    </source>
</evidence>
<dbReference type="InterPro" id="IPR001610">
    <property type="entry name" value="PAC"/>
</dbReference>
<feature type="domain" description="Response regulatory" evidence="15">
    <location>
        <begin position="769"/>
        <end position="883"/>
    </location>
</feature>
<dbReference type="CDD" id="cd16922">
    <property type="entry name" value="HATPase_EvgS-ArcB-TorS-like"/>
    <property type="match status" value="1"/>
</dbReference>
<dbReference type="RefSeq" id="WP_309635549.1">
    <property type="nucleotide sequence ID" value="NZ_JARWAL010000001.1"/>
</dbReference>
<dbReference type="SMART" id="SM00091">
    <property type="entry name" value="PAS"/>
    <property type="match status" value="4"/>
</dbReference>
<dbReference type="NCBIfam" id="TIGR00229">
    <property type="entry name" value="sensory_box"/>
    <property type="match status" value="3"/>
</dbReference>
<feature type="domain" description="PAC" evidence="17">
    <location>
        <begin position="463"/>
        <end position="514"/>
    </location>
</feature>
<evidence type="ECO:0000256" key="2">
    <source>
        <dbReference type="ARBA" id="ARBA00004651"/>
    </source>
</evidence>
<dbReference type="InterPro" id="IPR035965">
    <property type="entry name" value="PAS-like_dom_sf"/>
</dbReference>
<keyword evidence="10" id="KW-0902">Two-component regulatory system</keyword>
<dbReference type="InterPro" id="IPR011006">
    <property type="entry name" value="CheY-like_superfamily"/>
</dbReference>
<keyword evidence="5 13" id="KW-0597">Phosphoprotein</keyword>
<evidence type="ECO:0000259" key="18">
    <source>
        <dbReference type="PROSITE" id="PS50894"/>
    </source>
</evidence>
<sequence length="1021" mass="114301">MPSPTHSPSTSRDAERDRLAIEAAGLGVWELDLASGHITWNVQMLALYRLSEHEKPPSFEAWLSHVHPEDHPRVKEAFERLLTTPAPLTLEFRILTGDGELRYLRSVTRSIRSGDEQACRLVGINEDVTNQVAYRLQSQAKSRELETFFDISLGLMCITTLDARFLVVNTAWQRLLGCNEAELIGTSFLDLVHPEDLLATLNAMRELEEGGEVSGFINRFRHRDGSYRHIEWRSTAKDGLIYASANDVSSRVALEQQLAQEKNFLQLIIDSLPSPVFAKDWHGRHVLANENVARLFGTTKEAMVGQADHEMLARTEEADAFLRDDREVMQTGKAKFILEEPLTDARGERRWFQTVKVPLLLDRPSEERLVVGIATDITERKRIEQRLEKQERLYRSLVESQQDLIVRVDHANRFIYVNDAYCRTFGKERHELLGQTFTPLVHEEDLPATLAALETLNRPPHRAYMEQRAMTRDGWRWLSWEDSAILDDDGKVAEIQGVGRDITALKQAQQDAMASSRAKGQFLANMSHEIRTPLNAIIGFGELLSQSPLSDEQQDWLDKINLSSHLLLSIVNDILDFSKIEAGKLELETRPFTPHELIAQQEALFCLAAREKGLRFRTRQGGNTPEALLGDALRLGQVLTNLVGNAIKFTEQGEVELAIHVEAIDRTSCRLTCHVSDTGIGISAAQQKRLFTAFTQADTSTSRRYGGTGLGLVISQRLVEQMGGTLEVSSTPGKGSCFTVSLPLGIGTTLLPHPPRTRPPNLNRLRGKKILLAEDNPINQALTRRLLEDLGIEVSLATNGREAIEQLRHQAVDLVLMDLQMPVMDGLEAAQRIRQDRPTLPIIALSAAALTEERQQALHAGMNEHLAKPIQPQQLTATLLQWLTDTSAAAGSPSPASRHHDTWLERLEVEGFDIQTGLASAAGDPALYRMVLELFGERLHQQETGSWHEASQDPDTLPALKQELHLLRGSAASVGASDLANHLDQVEGFLARFHHVRRADIDRLIQVLEWTAMMLDKVLTP</sequence>
<dbReference type="SMART" id="SM00086">
    <property type="entry name" value="PAC"/>
    <property type="match status" value="4"/>
</dbReference>
<dbReference type="CDD" id="cd17546">
    <property type="entry name" value="REC_hyHK_CKI1_RcsC-like"/>
    <property type="match status" value="1"/>
</dbReference>
<dbReference type="InterPro" id="IPR001789">
    <property type="entry name" value="Sig_transdc_resp-reg_receiver"/>
</dbReference>
<dbReference type="PROSITE" id="PS50112">
    <property type="entry name" value="PAS"/>
    <property type="match status" value="3"/>
</dbReference>
<dbReference type="SMART" id="SM00448">
    <property type="entry name" value="REC"/>
    <property type="match status" value="1"/>
</dbReference>
<evidence type="ECO:0000256" key="13">
    <source>
        <dbReference type="PROSITE-ProRule" id="PRU00169"/>
    </source>
</evidence>
<name>A0ABU1GHP5_9GAMM</name>
<dbReference type="SUPFAM" id="SSF55874">
    <property type="entry name" value="ATPase domain of HSP90 chaperone/DNA topoisomerase II/histidine kinase"/>
    <property type="match status" value="1"/>
</dbReference>
<dbReference type="InterPro" id="IPR005467">
    <property type="entry name" value="His_kinase_dom"/>
</dbReference>
<keyword evidence="7" id="KW-0547">Nucleotide-binding</keyword>
<keyword evidence="20" id="KW-1185">Reference proteome</keyword>
<evidence type="ECO:0000256" key="12">
    <source>
        <dbReference type="PROSITE-ProRule" id="PRU00110"/>
    </source>
</evidence>
<dbReference type="Pfam" id="PF08448">
    <property type="entry name" value="PAS_4"/>
    <property type="match status" value="1"/>
</dbReference>
<feature type="domain" description="PAS" evidence="16">
    <location>
        <begin position="141"/>
        <end position="211"/>
    </location>
</feature>
<dbReference type="Pfam" id="PF00512">
    <property type="entry name" value="HisKA"/>
    <property type="match status" value="1"/>
</dbReference>
<feature type="modified residue" description="Phosphohistidine" evidence="12">
    <location>
        <position position="965"/>
    </location>
</feature>
<evidence type="ECO:0000256" key="11">
    <source>
        <dbReference type="ARBA" id="ARBA00023136"/>
    </source>
</evidence>
<keyword evidence="9" id="KW-1133">Transmembrane helix</keyword>
<evidence type="ECO:0000256" key="4">
    <source>
        <dbReference type="ARBA" id="ARBA00022475"/>
    </source>
</evidence>
<dbReference type="CDD" id="cd00082">
    <property type="entry name" value="HisKA"/>
    <property type="match status" value="1"/>
</dbReference>
<feature type="domain" description="PAS" evidence="16">
    <location>
        <begin position="390"/>
        <end position="454"/>
    </location>
</feature>
<dbReference type="InterPro" id="IPR000014">
    <property type="entry name" value="PAS"/>
</dbReference>
<dbReference type="Gene3D" id="2.10.70.100">
    <property type="match status" value="1"/>
</dbReference>
<dbReference type="InterPro" id="IPR003661">
    <property type="entry name" value="HisK_dim/P_dom"/>
</dbReference>
<dbReference type="Gene3D" id="3.30.450.20">
    <property type="entry name" value="PAS domain"/>
    <property type="match status" value="4"/>
</dbReference>
<dbReference type="Gene3D" id="3.30.565.10">
    <property type="entry name" value="Histidine kinase-like ATPase, C-terminal domain"/>
    <property type="match status" value="1"/>
</dbReference>
<dbReference type="SMART" id="SM00387">
    <property type="entry name" value="HATPase_c"/>
    <property type="match status" value="1"/>
</dbReference>
<protein>
    <recommendedName>
        <fullName evidence="3">histidine kinase</fullName>
        <ecNumber evidence="3">2.7.13.3</ecNumber>
    </recommendedName>
</protein>
<dbReference type="SUPFAM" id="SSF55785">
    <property type="entry name" value="PYP-like sensor domain (PAS domain)"/>
    <property type="match status" value="4"/>
</dbReference>
<evidence type="ECO:0000256" key="8">
    <source>
        <dbReference type="ARBA" id="ARBA00022840"/>
    </source>
</evidence>
<feature type="modified residue" description="4-aspartylphosphate" evidence="13">
    <location>
        <position position="818"/>
    </location>
</feature>
<dbReference type="SUPFAM" id="SSF52172">
    <property type="entry name" value="CheY-like"/>
    <property type="match status" value="1"/>
</dbReference>
<dbReference type="Pfam" id="PF02518">
    <property type="entry name" value="HATPase_c"/>
    <property type="match status" value="1"/>
</dbReference>
<feature type="domain" description="HPt" evidence="18">
    <location>
        <begin position="924"/>
        <end position="1021"/>
    </location>
</feature>
<dbReference type="InterPro" id="IPR004358">
    <property type="entry name" value="Sig_transdc_His_kin-like_C"/>
</dbReference>
<dbReference type="Gene3D" id="1.20.120.160">
    <property type="entry name" value="HPT domain"/>
    <property type="match status" value="1"/>
</dbReference>
<evidence type="ECO:0000256" key="3">
    <source>
        <dbReference type="ARBA" id="ARBA00012438"/>
    </source>
</evidence>
<dbReference type="Pfam" id="PF00072">
    <property type="entry name" value="Response_reg"/>
    <property type="match status" value="1"/>
</dbReference>
<dbReference type="Gene3D" id="3.40.50.2300">
    <property type="match status" value="1"/>
</dbReference>
<dbReference type="InterPro" id="IPR008207">
    <property type="entry name" value="Sig_transdc_His_kin_Hpt_dom"/>
</dbReference>
<dbReference type="Pfam" id="PF08447">
    <property type="entry name" value="PAS_3"/>
    <property type="match status" value="2"/>
</dbReference>
<keyword evidence="11" id="KW-0472">Membrane</keyword>
<evidence type="ECO:0000256" key="9">
    <source>
        <dbReference type="ARBA" id="ARBA00022989"/>
    </source>
</evidence>
<keyword evidence="6" id="KW-0812">Transmembrane</keyword>
<dbReference type="PROSITE" id="PS50110">
    <property type="entry name" value="RESPONSE_REGULATORY"/>
    <property type="match status" value="1"/>
</dbReference>
<reference evidence="19 20" key="1">
    <citation type="submission" date="2023-04" db="EMBL/GenBank/DDBJ databases">
        <title>A long-awaited taxogenomic arrangement of the family Halomonadaceae.</title>
        <authorList>
            <person name="De La Haba R."/>
            <person name="Chuvochina M."/>
            <person name="Wittouck S."/>
            <person name="Arahal D.R."/>
            <person name="Sanchez-Porro C."/>
            <person name="Hugenholtz P."/>
            <person name="Ventosa A."/>
        </authorList>
    </citation>
    <scope>NUCLEOTIDE SEQUENCE [LARGE SCALE GENOMIC DNA]</scope>
    <source>
        <strain evidence="19 20">DSM 17332</strain>
    </source>
</reference>
<evidence type="ECO:0000313" key="19">
    <source>
        <dbReference type="EMBL" id="MDR5891532.1"/>
    </source>
</evidence>
<dbReference type="PRINTS" id="PR00344">
    <property type="entry name" value="BCTRLSENSOR"/>
</dbReference>
<dbReference type="InterPro" id="IPR013655">
    <property type="entry name" value="PAS_fold_3"/>
</dbReference>
<evidence type="ECO:0000313" key="20">
    <source>
        <dbReference type="Proteomes" id="UP001252270"/>
    </source>
</evidence>
<accession>A0ABU1GHP5</accession>
<dbReference type="PANTHER" id="PTHR45339">
    <property type="entry name" value="HYBRID SIGNAL TRANSDUCTION HISTIDINE KINASE J"/>
    <property type="match status" value="1"/>
</dbReference>
<evidence type="ECO:0000256" key="1">
    <source>
        <dbReference type="ARBA" id="ARBA00000085"/>
    </source>
</evidence>
<dbReference type="SMART" id="SM00388">
    <property type="entry name" value="HisKA"/>
    <property type="match status" value="1"/>
</dbReference>
<evidence type="ECO:0000259" key="15">
    <source>
        <dbReference type="PROSITE" id="PS50110"/>
    </source>
</evidence>
<dbReference type="EC" id="2.7.13.3" evidence="3"/>
<evidence type="ECO:0000256" key="7">
    <source>
        <dbReference type="ARBA" id="ARBA00022741"/>
    </source>
</evidence>
<organism evidence="19 20">
    <name type="scientific">Halomonas mongoliensis</name>
    <dbReference type="NCBI Taxonomy" id="321265"/>
    <lineage>
        <taxon>Bacteria</taxon>
        <taxon>Pseudomonadati</taxon>
        <taxon>Pseudomonadota</taxon>
        <taxon>Gammaproteobacteria</taxon>
        <taxon>Oceanospirillales</taxon>
        <taxon>Halomonadaceae</taxon>
        <taxon>Halomonas</taxon>
    </lineage>
</organism>
<feature type="domain" description="Histidine kinase" evidence="14">
    <location>
        <begin position="525"/>
        <end position="746"/>
    </location>
</feature>
<keyword evidence="8" id="KW-0067">ATP-binding</keyword>
<comment type="catalytic activity">
    <reaction evidence="1">
        <text>ATP + protein L-histidine = ADP + protein N-phospho-L-histidine.</text>
        <dbReference type="EC" id="2.7.13.3"/>
    </reaction>
</comment>
<dbReference type="PROSITE" id="PS50113">
    <property type="entry name" value="PAC"/>
    <property type="match status" value="3"/>
</dbReference>
<dbReference type="CDD" id="cd00130">
    <property type="entry name" value="PAS"/>
    <property type="match status" value="4"/>
</dbReference>
<dbReference type="EMBL" id="JARWAL010000001">
    <property type="protein sequence ID" value="MDR5891532.1"/>
    <property type="molecule type" value="Genomic_DNA"/>
</dbReference>
<comment type="caution">
    <text evidence="19">The sequence shown here is derived from an EMBL/GenBank/DDBJ whole genome shotgun (WGS) entry which is preliminary data.</text>
</comment>
<keyword evidence="4" id="KW-1003">Cell membrane</keyword>
<dbReference type="PROSITE" id="PS50894">
    <property type="entry name" value="HPT"/>
    <property type="match status" value="1"/>
</dbReference>
<dbReference type="InterPro" id="IPR036097">
    <property type="entry name" value="HisK_dim/P_sf"/>
</dbReference>
<dbReference type="SUPFAM" id="SSF47384">
    <property type="entry name" value="Homodimeric domain of signal transducing histidine kinase"/>
    <property type="match status" value="1"/>
</dbReference>
<dbReference type="InterPro" id="IPR003594">
    <property type="entry name" value="HATPase_dom"/>
</dbReference>
<dbReference type="PROSITE" id="PS50109">
    <property type="entry name" value="HIS_KIN"/>
    <property type="match status" value="1"/>
</dbReference>
<dbReference type="InterPro" id="IPR013767">
    <property type="entry name" value="PAS_fold"/>
</dbReference>
<evidence type="ECO:0000259" key="17">
    <source>
        <dbReference type="PROSITE" id="PS50113"/>
    </source>
</evidence>
<dbReference type="InterPro" id="IPR013656">
    <property type="entry name" value="PAS_4"/>
</dbReference>
<feature type="domain" description="PAC" evidence="17">
    <location>
        <begin position="336"/>
        <end position="389"/>
    </location>
</feature>